<dbReference type="AlphaFoldDB" id="A0A0D8J1Y9"/>
<sequence length="816" mass="91473">MSSLAKQKQEKQMNGYLLSFGVCAAAAFFIFLPFLVVDKGLFQYCGDFNSQQIPFYTYMNGFVKNSAGQWSWETDLGTSAVNSYSFYLYGSPFFWLTTLLPQAWVPFSMVPMFMLKFGVAGLGAYTYLKRYSAGRNYAVIGACLYALSGFTVYNTFFNHFVDCIALFPFLLWALDSYVYDGVRGVFPLAVAVNLLNNYFFFAGQIVFLFLYFFIKLLTGEYRITPGRFGRLAFESLLGVALGCMFLWPAVLCLKDNPRTVDLSSGFGFLLYGRVQQYFAILASLFLPPDPTYLPNIFTDAVVKHTSMTAFLPVVSCAGVWAYMKARRKSAFTKIMWACLIMALVPVLNSAFYALNSSYYARWYYMPILIMCAATMQALQDEEIDLMEGLRPVAVVTLLFAVFALVPKQEDGVWSLGVVKEQSQFWLTYLTAVLGLLIFYGVIRWCRGHEKFTRVLLAGILGFSVFYSVAHIALGKFPQWEGDANYRSECYVAARNNDLPDDHFYRIDSYDCYDNIGLWMEKPCIQFFNSVVTPSIMDFYPRVGVKRDVSSKPDQKLYALRGLLSVEYVVVPQDKMSEFTEKWGAYGYVYDHEDASLVYFRNENYVPMGFTYDKYILLEAPLPETEEGVDAADALTEAGAAQDALRAGEPAPVTLMGLAEDSRSNMLMRAVALTGEQITKYGYLMEEATTADTANLTYEAYVQDAAARRATASTSFSADGTGFTAEITLEKDNLVFFSVPYDEGFTATVNGVEAEIERVDGGLSAVLCPAGENTIVFSYETPGLKLSTGVTLGAILVWLGYCGFIVFVEKKKKQEKH</sequence>
<feature type="transmembrane region" description="Helical" evidence="1">
    <location>
        <begin position="103"/>
        <end position="125"/>
    </location>
</feature>
<feature type="transmembrane region" description="Helical" evidence="1">
    <location>
        <begin position="185"/>
        <end position="212"/>
    </location>
</feature>
<protein>
    <recommendedName>
        <fullName evidence="4">YfhO family protein</fullName>
    </recommendedName>
</protein>
<feature type="transmembrane region" description="Helical" evidence="1">
    <location>
        <begin position="159"/>
        <end position="178"/>
    </location>
</feature>
<evidence type="ECO:0008006" key="4">
    <source>
        <dbReference type="Google" id="ProtNLM"/>
    </source>
</evidence>
<feature type="transmembrane region" description="Helical" evidence="1">
    <location>
        <begin position="232"/>
        <end position="253"/>
    </location>
</feature>
<feature type="transmembrane region" description="Helical" evidence="1">
    <location>
        <begin position="785"/>
        <end position="807"/>
    </location>
</feature>
<gene>
    <name evidence="2" type="ORF">TQ39_10405</name>
</gene>
<feature type="transmembrane region" description="Helical" evidence="1">
    <location>
        <begin position="389"/>
        <end position="405"/>
    </location>
</feature>
<dbReference type="PANTHER" id="PTHR38454">
    <property type="entry name" value="INTEGRAL MEMBRANE PROTEIN-RELATED"/>
    <property type="match status" value="1"/>
</dbReference>
<feature type="transmembrane region" description="Helical" evidence="1">
    <location>
        <begin position="265"/>
        <end position="286"/>
    </location>
</feature>
<feature type="transmembrane region" description="Helical" evidence="1">
    <location>
        <begin position="425"/>
        <end position="442"/>
    </location>
</feature>
<dbReference type="Pfam" id="PF09586">
    <property type="entry name" value="YfhO"/>
    <property type="match status" value="2"/>
</dbReference>
<evidence type="ECO:0000313" key="3">
    <source>
        <dbReference type="Proteomes" id="UP000032483"/>
    </source>
</evidence>
<dbReference type="Proteomes" id="UP000032483">
    <property type="component" value="Unassembled WGS sequence"/>
</dbReference>
<dbReference type="PATRIC" id="fig|1550024.3.peg.2372"/>
<keyword evidence="1" id="KW-0472">Membrane</keyword>
<comment type="caution">
    <text evidence="2">The sequence shown here is derived from an EMBL/GenBank/DDBJ whole genome shotgun (WGS) entry which is preliminary data.</text>
</comment>
<keyword evidence="1" id="KW-1133">Transmembrane helix</keyword>
<dbReference type="InterPro" id="IPR018580">
    <property type="entry name" value="Uncharacterised_YfhO"/>
</dbReference>
<evidence type="ECO:0000256" key="1">
    <source>
        <dbReference type="SAM" id="Phobius"/>
    </source>
</evidence>
<dbReference type="RefSeq" id="WP_050005470.1">
    <property type="nucleotide sequence ID" value="NZ_CAUBPW010000001.1"/>
</dbReference>
<dbReference type="PANTHER" id="PTHR38454:SF1">
    <property type="entry name" value="INTEGRAL MEMBRANE PROTEIN"/>
    <property type="match status" value="1"/>
</dbReference>
<feature type="transmembrane region" description="Helical" evidence="1">
    <location>
        <begin position="306"/>
        <end position="322"/>
    </location>
</feature>
<organism evidence="2 3">
    <name type="scientific">Ruthenibacterium lactatiformans</name>
    <dbReference type="NCBI Taxonomy" id="1550024"/>
    <lineage>
        <taxon>Bacteria</taxon>
        <taxon>Bacillati</taxon>
        <taxon>Bacillota</taxon>
        <taxon>Clostridia</taxon>
        <taxon>Eubacteriales</taxon>
        <taxon>Oscillospiraceae</taxon>
        <taxon>Ruthenibacterium</taxon>
    </lineage>
</organism>
<keyword evidence="3" id="KW-1185">Reference proteome</keyword>
<proteinExistence type="predicted"/>
<name>A0A0D8J1Y9_9FIRM</name>
<evidence type="ECO:0000313" key="2">
    <source>
        <dbReference type="EMBL" id="KJF39788.1"/>
    </source>
</evidence>
<keyword evidence="1" id="KW-0812">Transmembrane</keyword>
<feature type="transmembrane region" description="Helical" evidence="1">
    <location>
        <begin position="360"/>
        <end position="377"/>
    </location>
</feature>
<reference evidence="2" key="1">
    <citation type="submission" date="2015-02" db="EMBL/GenBank/DDBJ databases">
        <title>A novel member of the family Ruminococcaceae isolated from human feces.</title>
        <authorList>
            <person name="Shkoporov A.N."/>
            <person name="Chaplin A.V."/>
            <person name="Motuzova O.V."/>
            <person name="Kafarskaia L.I."/>
            <person name="Khokhlova E.V."/>
            <person name="Efimov B.A."/>
        </authorList>
    </citation>
    <scope>NUCLEOTIDE SEQUENCE [LARGE SCALE GENOMIC DNA]</scope>
    <source>
        <strain evidence="2">585-1</strain>
    </source>
</reference>
<feature type="transmembrane region" description="Helical" evidence="1">
    <location>
        <begin position="137"/>
        <end position="153"/>
    </location>
</feature>
<feature type="transmembrane region" description="Helical" evidence="1">
    <location>
        <begin position="334"/>
        <end position="354"/>
    </location>
</feature>
<accession>A0A0D8J1Y9</accession>
<feature type="transmembrane region" description="Helical" evidence="1">
    <location>
        <begin position="454"/>
        <end position="473"/>
    </location>
</feature>
<dbReference type="EMBL" id="JXXK01000013">
    <property type="protein sequence ID" value="KJF39788.1"/>
    <property type="molecule type" value="Genomic_DNA"/>
</dbReference>
<feature type="transmembrane region" description="Helical" evidence="1">
    <location>
        <begin position="16"/>
        <end position="36"/>
    </location>
</feature>
<dbReference type="GeneID" id="42856992"/>